<proteinExistence type="predicted"/>
<dbReference type="Proteomes" id="UP001548590">
    <property type="component" value="Unassembled WGS sequence"/>
</dbReference>
<comment type="caution">
    <text evidence="1">The sequence shown here is derived from an EMBL/GenBank/DDBJ whole genome shotgun (WGS) entry which is preliminary data.</text>
</comment>
<evidence type="ECO:0000313" key="1">
    <source>
        <dbReference type="EMBL" id="MET1491719.1"/>
    </source>
</evidence>
<evidence type="ECO:0000313" key="2">
    <source>
        <dbReference type="Proteomes" id="UP001548590"/>
    </source>
</evidence>
<accession>A0ABV2CUV7</accession>
<name>A0ABV2CUV7_9RHOO</name>
<protein>
    <submittedName>
        <fullName evidence="1">DUF2971 domain-containing protein</fullName>
    </submittedName>
</protein>
<reference evidence="1 2" key="1">
    <citation type="submission" date="2024-07" db="EMBL/GenBank/DDBJ databases">
        <title>Uliginosibacterium paludis KCTC:42655.</title>
        <authorList>
            <person name="Kim M.K."/>
        </authorList>
    </citation>
    <scope>NUCLEOTIDE SEQUENCE [LARGE SCALE GENOMIC DNA]</scope>
    <source>
        <strain evidence="1 2">KCTC 42655</strain>
    </source>
</reference>
<sequence length="261" mass="30252">MKLYKYRTFPETTDAHKLGSDTSILGLFEGVTWASSRKYFNDPFDSHINYTKPTTAELKALAQKLSGKEKRQIKAWVSKGRLTDEFFNFWPKIVAGFEDVVDSYPIYCFASEPDNNILWSHYARDHTGFCIELEHPDFEYTKISYRDKLPEIAGIDLIKAAHNIDTERIGTLIYNSLHTKMDYWQVENELRHLAKGRLPPGYKGQKIPFPENSITAIIFGHNTNPAHQNYVINNLPYKTTFKKARVDRQLSKIIIEELNAR</sequence>
<keyword evidence="2" id="KW-1185">Reference proteome</keyword>
<organism evidence="1 2">
    <name type="scientific">Uliginosibacterium paludis</name>
    <dbReference type="NCBI Taxonomy" id="1615952"/>
    <lineage>
        <taxon>Bacteria</taxon>
        <taxon>Pseudomonadati</taxon>
        <taxon>Pseudomonadota</taxon>
        <taxon>Betaproteobacteria</taxon>
        <taxon>Rhodocyclales</taxon>
        <taxon>Zoogloeaceae</taxon>
        <taxon>Uliginosibacterium</taxon>
    </lineage>
</organism>
<dbReference type="EMBL" id="JBEWLZ010000015">
    <property type="protein sequence ID" value="MET1491719.1"/>
    <property type="molecule type" value="Genomic_DNA"/>
</dbReference>
<gene>
    <name evidence="1" type="ORF">ABVT11_17910</name>
</gene>
<dbReference type="RefSeq" id="WP_345929763.1">
    <property type="nucleotide sequence ID" value="NZ_JBDIVF010000012.1"/>
</dbReference>